<keyword evidence="14" id="KW-0573">Peptidoglycan synthesis</keyword>
<feature type="transmembrane region" description="Helical" evidence="14">
    <location>
        <begin position="49"/>
        <end position="67"/>
    </location>
</feature>
<dbReference type="GO" id="GO:0005886">
    <property type="term" value="C:plasma membrane"/>
    <property type="evidence" value="ECO:0007669"/>
    <property type="project" value="UniProtKB-SubCell"/>
</dbReference>
<comment type="catalytic activity">
    <reaction evidence="13 14">
        <text>di-trans,octa-cis-undecaprenyl diphosphate + H2O = di-trans,octa-cis-undecaprenyl phosphate + phosphate + H(+)</text>
        <dbReference type="Rhea" id="RHEA:28094"/>
        <dbReference type="ChEBI" id="CHEBI:15377"/>
        <dbReference type="ChEBI" id="CHEBI:15378"/>
        <dbReference type="ChEBI" id="CHEBI:43474"/>
        <dbReference type="ChEBI" id="CHEBI:58405"/>
        <dbReference type="ChEBI" id="CHEBI:60392"/>
        <dbReference type="EC" id="3.6.1.27"/>
    </reaction>
</comment>
<dbReference type="EMBL" id="NOXT01000122">
    <property type="protein sequence ID" value="OYQ25343.1"/>
    <property type="molecule type" value="Genomic_DNA"/>
</dbReference>
<evidence type="ECO:0000256" key="7">
    <source>
        <dbReference type="ARBA" id="ARBA00022801"/>
    </source>
</evidence>
<accession>A0A255Y883</accession>
<dbReference type="AlphaFoldDB" id="A0A255Y883"/>
<comment type="miscellaneous">
    <text evidence="14">Bacitracin is thought to be involved in the inhibition of peptidoglycan synthesis by sequestering undecaprenyl diphosphate, thereby reducing the pool of lipid carrier available.</text>
</comment>
<organism evidence="15 16">
    <name type="scientific">Sandarakinorhabdus cyanobacteriorum</name>
    <dbReference type="NCBI Taxonomy" id="1981098"/>
    <lineage>
        <taxon>Bacteria</taxon>
        <taxon>Pseudomonadati</taxon>
        <taxon>Pseudomonadota</taxon>
        <taxon>Alphaproteobacteria</taxon>
        <taxon>Sphingomonadales</taxon>
        <taxon>Sphingosinicellaceae</taxon>
        <taxon>Sandarakinorhabdus</taxon>
    </lineage>
</organism>
<feature type="transmembrane region" description="Helical" evidence="14">
    <location>
        <begin position="251"/>
        <end position="267"/>
    </location>
</feature>
<evidence type="ECO:0000256" key="12">
    <source>
        <dbReference type="ARBA" id="ARBA00032932"/>
    </source>
</evidence>
<keyword evidence="9 14" id="KW-0472">Membrane</keyword>
<comment type="similarity">
    <text evidence="2 14">Belongs to the UppP family.</text>
</comment>
<dbReference type="EC" id="3.6.1.27" evidence="3 14"/>
<dbReference type="Pfam" id="PF02673">
    <property type="entry name" value="BacA"/>
    <property type="match status" value="1"/>
</dbReference>
<evidence type="ECO:0000313" key="16">
    <source>
        <dbReference type="Proteomes" id="UP000216991"/>
    </source>
</evidence>
<dbReference type="GO" id="GO:0071555">
    <property type="term" value="P:cell wall organization"/>
    <property type="evidence" value="ECO:0007669"/>
    <property type="project" value="UniProtKB-KW"/>
</dbReference>
<dbReference type="NCBIfam" id="TIGR00753">
    <property type="entry name" value="undec_PP_bacA"/>
    <property type="match status" value="1"/>
</dbReference>
<feature type="transmembrane region" description="Helical" evidence="14">
    <location>
        <begin position="79"/>
        <end position="103"/>
    </location>
</feature>
<evidence type="ECO:0000256" key="9">
    <source>
        <dbReference type="ARBA" id="ARBA00023136"/>
    </source>
</evidence>
<dbReference type="RefSeq" id="WP_094474767.1">
    <property type="nucleotide sequence ID" value="NZ_NOXT01000122.1"/>
</dbReference>
<comment type="function">
    <text evidence="14">Catalyzes the dephosphorylation of undecaprenyl diphosphate (UPP). Confers resistance to bacitracin.</text>
</comment>
<sequence>MNQPDLLTIILLGIVEGLTEYLPVSSTGHLILAGELLGFSGEAGATFDIAIQSGAILAVLVAYWGRFMGVAQGLLRRDAGAFAFLGNVVLGFLPAAVMGVLFIKAVEALLESPTTVAVSLILGGIAILWIERRMVEARVSGVEALSAGQSLKIGLGQCLAMIPGVSRSGATIMAALMLGVDRKTAAEFSFFLAVPTISGATVLMLWKNRDALDASNLSAIGIGFAVSFVVALVVVKGFVALVSRYGFAPFAWYRIIAGGAALAWLWAR</sequence>
<evidence type="ECO:0000313" key="15">
    <source>
        <dbReference type="EMBL" id="OYQ25343.1"/>
    </source>
</evidence>
<evidence type="ECO:0000256" key="8">
    <source>
        <dbReference type="ARBA" id="ARBA00022989"/>
    </source>
</evidence>
<dbReference type="Proteomes" id="UP000216991">
    <property type="component" value="Unassembled WGS sequence"/>
</dbReference>
<keyword evidence="6 14" id="KW-0812">Transmembrane</keyword>
<comment type="subcellular location">
    <subcellularLocation>
        <location evidence="1 14">Cell membrane</location>
        <topology evidence="1 14">Multi-pass membrane protein</topology>
    </subcellularLocation>
</comment>
<evidence type="ECO:0000256" key="5">
    <source>
        <dbReference type="ARBA" id="ARBA00022475"/>
    </source>
</evidence>
<dbReference type="GO" id="GO:0009252">
    <property type="term" value="P:peptidoglycan biosynthetic process"/>
    <property type="evidence" value="ECO:0007669"/>
    <property type="project" value="UniProtKB-KW"/>
</dbReference>
<evidence type="ECO:0000256" key="2">
    <source>
        <dbReference type="ARBA" id="ARBA00010621"/>
    </source>
</evidence>
<dbReference type="PANTHER" id="PTHR30622">
    <property type="entry name" value="UNDECAPRENYL-DIPHOSPHATASE"/>
    <property type="match status" value="1"/>
</dbReference>
<evidence type="ECO:0000256" key="14">
    <source>
        <dbReference type="HAMAP-Rule" id="MF_01006"/>
    </source>
</evidence>
<keyword evidence="5 14" id="KW-1003">Cell membrane</keyword>
<keyword evidence="14" id="KW-0961">Cell wall biogenesis/degradation</keyword>
<dbReference type="InterPro" id="IPR003824">
    <property type="entry name" value="UppP"/>
</dbReference>
<dbReference type="GO" id="GO:0050380">
    <property type="term" value="F:undecaprenyl-diphosphatase activity"/>
    <property type="evidence" value="ECO:0007669"/>
    <property type="project" value="UniProtKB-UniRule"/>
</dbReference>
<evidence type="ECO:0000256" key="11">
    <source>
        <dbReference type="ARBA" id="ARBA00032707"/>
    </source>
</evidence>
<evidence type="ECO:0000256" key="3">
    <source>
        <dbReference type="ARBA" id="ARBA00012374"/>
    </source>
</evidence>
<dbReference type="OrthoDB" id="9808289at2"/>
<keyword evidence="14" id="KW-0133">Cell shape</keyword>
<protein>
    <recommendedName>
        <fullName evidence="4 14">Undecaprenyl-diphosphatase</fullName>
        <ecNumber evidence="3 14">3.6.1.27</ecNumber>
    </recommendedName>
    <alternativeName>
        <fullName evidence="12 14">Bacitracin resistance protein</fullName>
    </alternativeName>
    <alternativeName>
        <fullName evidence="11 14">Undecaprenyl pyrophosphate phosphatase</fullName>
    </alternativeName>
</protein>
<comment type="caution">
    <text evidence="15">The sequence shown here is derived from an EMBL/GenBank/DDBJ whole genome shotgun (WGS) entry which is preliminary data.</text>
</comment>
<evidence type="ECO:0000256" key="10">
    <source>
        <dbReference type="ARBA" id="ARBA00023251"/>
    </source>
</evidence>
<dbReference type="NCBIfam" id="NF001390">
    <property type="entry name" value="PRK00281.1-4"/>
    <property type="match status" value="1"/>
</dbReference>
<gene>
    <name evidence="14" type="primary">uppP</name>
    <name evidence="15" type="ORF">CHU93_13915</name>
</gene>
<keyword evidence="16" id="KW-1185">Reference proteome</keyword>
<proteinExistence type="inferred from homology"/>
<evidence type="ECO:0000256" key="6">
    <source>
        <dbReference type="ARBA" id="ARBA00022692"/>
    </source>
</evidence>
<dbReference type="PANTHER" id="PTHR30622:SF3">
    <property type="entry name" value="UNDECAPRENYL-DIPHOSPHATASE"/>
    <property type="match status" value="1"/>
</dbReference>
<feature type="transmembrane region" description="Helical" evidence="14">
    <location>
        <begin position="109"/>
        <end position="130"/>
    </location>
</feature>
<dbReference type="HAMAP" id="MF_01006">
    <property type="entry name" value="Undec_diphosphatase"/>
    <property type="match status" value="1"/>
</dbReference>
<dbReference type="NCBIfam" id="NF001389">
    <property type="entry name" value="PRK00281.1-2"/>
    <property type="match status" value="1"/>
</dbReference>
<name>A0A255Y883_9SPHN</name>
<evidence type="ECO:0000256" key="4">
    <source>
        <dbReference type="ARBA" id="ARBA00021581"/>
    </source>
</evidence>
<evidence type="ECO:0000256" key="13">
    <source>
        <dbReference type="ARBA" id="ARBA00047594"/>
    </source>
</evidence>
<keyword evidence="8 14" id="KW-1133">Transmembrane helix</keyword>
<keyword evidence="10 14" id="KW-0046">Antibiotic resistance</keyword>
<dbReference type="GO" id="GO:0008360">
    <property type="term" value="P:regulation of cell shape"/>
    <property type="evidence" value="ECO:0007669"/>
    <property type="project" value="UniProtKB-KW"/>
</dbReference>
<feature type="transmembrane region" description="Helical" evidence="14">
    <location>
        <begin position="188"/>
        <end position="206"/>
    </location>
</feature>
<reference evidence="15 16" key="1">
    <citation type="submission" date="2017-07" db="EMBL/GenBank/DDBJ databases">
        <title>Sandarakinorhabdus cyanobacteriorum sp. nov., a novel bacterium isolated from cyanobacterial aggregates in a eutrophic lake.</title>
        <authorList>
            <person name="Cai H."/>
        </authorList>
    </citation>
    <scope>NUCLEOTIDE SEQUENCE [LARGE SCALE GENOMIC DNA]</scope>
    <source>
        <strain evidence="15 16">TH057</strain>
    </source>
</reference>
<keyword evidence="7 14" id="KW-0378">Hydrolase</keyword>
<evidence type="ECO:0000256" key="1">
    <source>
        <dbReference type="ARBA" id="ARBA00004651"/>
    </source>
</evidence>
<feature type="transmembrane region" description="Helical" evidence="14">
    <location>
        <begin position="218"/>
        <end position="239"/>
    </location>
</feature>
<dbReference type="GO" id="GO:0046677">
    <property type="term" value="P:response to antibiotic"/>
    <property type="evidence" value="ECO:0007669"/>
    <property type="project" value="UniProtKB-UniRule"/>
</dbReference>